<dbReference type="InterPro" id="IPR001173">
    <property type="entry name" value="Glyco_trans_2-like"/>
</dbReference>
<gene>
    <name evidence="2" type="ORF">SAMN05444359_106206</name>
</gene>
<organism evidence="2 3">
    <name type="scientific">Neolewinella agarilytica</name>
    <dbReference type="NCBI Taxonomy" id="478744"/>
    <lineage>
        <taxon>Bacteria</taxon>
        <taxon>Pseudomonadati</taxon>
        <taxon>Bacteroidota</taxon>
        <taxon>Saprospiria</taxon>
        <taxon>Saprospirales</taxon>
        <taxon>Lewinellaceae</taxon>
        <taxon>Neolewinella</taxon>
    </lineage>
</organism>
<dbReference type="RefSeq" id="WP_175489282.1">
    <property type="nucleotide sequence ID" value="NZ_FOFB01000006.1"/>
</dbReference>
<name>A0A1H9E0Y7_9BACT</name>
<feature type="domain" description="Glycosyltransferase 2-like" evidence="1">
    <location>
        <begin position="7"/>
        <end position="134"/>
    </location>
</feature>
<dbReference type="InParanoid" id="A0A1H9E0Y7"/>
<evidence type="ECO:0000313" key="3">
    <source>
        <dbReference type="Proteomes" id="UP000199021"/>
    </source>
</evidence>
<dbReference type="AlphaFoldDB" id="A0A1H9E0Y7"/>
<dbReference type="EMBL" id="FOFB01000006">
    <property type="protein sequence ID" value="SEQ19335.1"/>
    <property type="molecule type" value="Genomic_DNA"/>
</dbReference>
<dbReference type="Pfam" id="PF00535">
    <property type="entry name" value="Glycos_transf_2"/>
    <property type="match status" value="1"/>
</dbReference>
<dbReference type="PANTHER" id="PTHR22916:SF67">
    <property type="entry name" value="COLANIC ACID BIOSYNTHESIS GLYCOSYL TRANSFERASE WCAE-RELATED"/>
    <property type="match status" value="1"/>
</dbReference>
<dbReference type="Proteomes" id="UP000199021">
    <property type="component" value="Unassembled WGS sequence"/>
</dbReference>
<dbReference type="CDD" id="cd06433">
    <property type="entry name" value="GT_2_WfgS_like"/>
    <property type="match status" value="1"/>
</dbReference>
<protein>
    <submittedName>
        <fullName evidence="2">Glycosyltransferase involved in cell wall bisynthesis</fullName>
    </submittedName>
</protein>
<proteinExistence type="predicted"/>
<dbReference type="Gene3D" id="3.90.550.10">
    <property type="entry name" value="Spore Coat Polysaccharide Biosynthesis Protein SpsA, Chain A"/>
    <property type="match status" value="1"/>
</dbReference>
<dbReference type="FunCoup" id="A0A1H9E0Y7">
    <property type="interactions" value="140"/>
</dbReference>
<keyword evidence="3" id="KW-1185">Reference proteome</keyword>
<dbReference type="InterPro" id="IPR029044">
    <property type="entry name" value="Nucleotide-diphossugar_trans"/>
</dbReference>
<dbReference type="SUPFAM" id="SSF53448">
    <property type="entry name" value="Nucleotide-diphospho-sugar transferases"/>
    <property type="match status" value="1"/>
</dbReference>
<accession>A0A1H9E0Y7</accession>
<evidence type="ECO:0000313" key="2">
    <source>
        <dbReference type="EMBL" id="SEQ19335.1"/>
    </source>
</evidence>
<evidence type="ECO:0000259" key="1">
    <source>
        <dbReference type="Pfam" id="PF00535"/>
    </source>
</evidence>
<sequence length="282" mass="32245">MSAPLISIITVVYNRCATLPITLDSVEGQTYKQVEYIIIDGGSTDGTLELLEQRKSEFSVLISEPDEGLYDAMNKGLDRATGDFCLFLNAGDAFYNNTSLTELVSPIKDYDTYYFGTAVMTDGKHIYRLNPRKPVQGNYQIGQGLPNHQASLFPRSFYASNRYDTDFKIAADDDFKIRAIRFCPVVHINVWVVIFELGGLSRDLSRFSRVSARYADTQRLISKHFLQDRGRKWAAVKFLLKSGGIYALQLITGYHWRYEYYFNKFEKIPEGEAAKFKSTFDR</sequence>
<dbReference type="STRING" id="478744.SAMN05444359_106206"/>
<dbReference type="PANTHER" id="PTHR22916">
    <property type="entry name" value="GLYCOSYLTRANSFERASE"/>
    <property type="match status" value="1"/>
</dbReference>
<reference evidence="3" key="1">
    <citation type="submission" date="2016-10" db="EMBL/GenBank/DDBJ databases">
        <authorList>
            <person name="Varghese N."/>
            <person name="Submissions S."/>
        </authorList>
    </citation>
    <scope>NUCLEOTIDE SEQUENCE [LARGE SCALE GENOMIC DNA]</scope>
    <source>
        <strain evidence="3">DSM 24740</strain>
    </source>
</reference>
<dbReference type="GO" id="GO:0016758">
    <property type="term" value="F:hexosyltransferase activity"/>
    <property type="evidence" value="ECO:0007669"/>
    <property type="project" value="UniProtKB-ARBA"/>
</dbReference>
<keyword evidence="2" id="KW-0808">Transferase</keyword>